<dbReference type="EMBL" id="HBHK01015238">
    <property type="protein sequence ID" value="CAD9687565.1"/>
    <property type="molecule type" value="Transcribed_RNA"/>
</dbReference>
<dbReference type="Gene3D" id="2.40.37.10">
    <property type="entry name" value="Lyase, Ornithine Decarboxylase, Chain A, domain 1"/>
    <property type="match status" value="1"/>
</dbReference>
<evidence type="ECO:0000259" key="6">
    <source>
        <dbReference type="Pfam" id="PF02784"/>
    </source>
</evidence>
<dbReference type="AlphaFoldDB" id="A0A7S2S2J0"/>
<keyword evidence="4" id="KW-0456">Lyase</keyword>
<dbReference type="InterPro" id="IPR029066">
    <property type="entry name" value="PLP-binding_barrel"/>
</dbReference>
<evidence type="ECO:0000256" key="2">
    <source>
        <dbReference type="ARBA" id="ARBA00008872"/>
    </source>
</evidence>
<evidence type="ECO:0000256" key="3">
    <source>
        <dbReference type="ARBA" id="ARBA00022898"/>
    </source>
</evidence>
<dbReference type="PROSITE" id="PS00879">
    <property type="entry name" value="ODR_DC_2_2"/>
    <property type="match status" value="1"/>
</dbReference>
<dbReference type="Gene3D" id="3.20.20.10">
    <property type="entry name" value="Alanine racemase"/>
    <property type="match status" value="1"/>
</dbReference>
<comment type="similarity">
    <text evidence="2">Belongs to the Orn/Lys/Arg decarboxylase class-II family.</text>
</comment>
<feature type="modified residue" description="N6-(pyridoxal phosphate)lysine" evidence="5">
    <location>
        <position position="55"/>
    </location>
</feature>
<dbReference type="GO" id="GO:0033387">
    <property type="term" value="P:putrescine biosynthetic process from arginine, via ornithine"/>
    <property type="evidence" value="ECO:0007669"/>
    <property type="project" value="TreeGrafter"/>
</dbReference>
<dbReference type="PRINTS" id="PR01179">
    <property type="entry name" value="ODADCRBXLASE"/>
</dbReference>
<evidence type="ECO:0000256" key="4">
    <source>
        <dbReference type="ARBA" id="ARBA00023239"/>
    </source>
</evidence>
<dbReference type="SUPFAM" id="SSF50621">
    <property type="entry name" value="Alanine racemase C-terminal domain-like"/>
    <property type="match status" value="1"/>
</dbReference>
<evidence type="ECO:0000256" key="1">
    <source>
        <dbReference type="ARBA" id="ARBA00001933"/>
    </source>
</evidence>
<dbReference type="InterPro" id="IPR022644">
    <property type="entry name" value="De-COase2_N"/>
</dbReference>
<organism evidence="7">
    <name type="scientific">Mucochytrium quahogii</name>
    <dbReference type="NCBI Taxonomy" id="96639"/>
    <lineage>
        <taxon>Eukaryota</taxon>
        <taxon>Sar</taxon>
        <taxon>Stramenopiles</taxon>
        <taxon>Bigyra</taxon>
        <taxon>Labyrinthulomycetes</taxon>
        <taxon>Thraustochytrida</taxon>
        <taxon>Thraustochytriidae</taxon>
        <taxon>Mucochytrium</taxon>
    </lineage>
</organism>
<protein>
    <recommendedName>
        <fullName evidence="6">Orn/DAP/Arg decarboxylase 2 N-terminal domain-containing protein</fullName>
    </recommendedName>
</protein>
<dbReference type="InterPro" id="IPR009006">
    <property type="entry name" value="Ala_racemase/Decarboxylase_C"/>
</dbReference>
<dbReference type="CDD" id="cd00622">
    <property type="entry name" value="PLPDE_III_ODC"/>
    <property type="match status" value="1"/>
</dbReference>
<evidence type="ECO:0000313" key="7">
    <source>
        <dbReference type="EMBL" id="CAD9687565.1"/>
    </source>
</evidence>
<keyword evidence="3 5" id="KW-0663">Pyridoxal phosphate</keyword>
<evidence type="ECO:0000256" key="5">
    <source>
        <dbReference type="PIRSR" id="PIRSR600183-50"/>
    </source>
</evidence>
<accession>A0A7S2S2J0</accession>
<dbReference type="GO" id="GO:0005737">
    <property type="term" value="C:cytoplasm"/>
    <property type="evidence" value="ECO:0007669"/>
    <property type="project" value="TreeGrafter"/>
</dbReference>
<dbReference type="PRINTS" id="PR01182">
    <property type="entry name" value="ORNDCRBXLASE"/>
</dbReference>
<dbReference type="Pfam" id="PF02784">
    <property type="entry name" value="Orn_Arg_deC_N"/>
    <property type="match status" value="1"/>
</dbReference>
<dbReference type="InterPro" id="IPR022657">
    <property type="entry name" value="De-COase2_CS"/>
</dbReference>
<feature type="domain" description="Orn/DAP/Arg decarboxylase 2 N-terminal" evidence="6">
    <location>
        <begin position="32"/>
        <end position="276"/>
    </location>
</feature>
<dbReference type="GO" id="GO:0004586">
    <property type="term" value="F:ornithine decarboxylase activity"/>
    <property type="evidence" value="ECO:0007669"/>
    <property type="project" value="TreeGrafter"/>
</dbReference>
<comment type="cofactor">
    <cofactor evidence="1 5">
        <name>pyridoxal 5'-phosphate</name>
        <dbReference type="ChEBI" id="CHEBI:597326"/>
    </cofactor>
</comment>
<gene>
    <name evidence="7" type="ORF">QSP1433_LOCUS9561</name>
</gene>
<proteinExistence type="inferred from homology"/>
<sequence length="435" mass="47646">MKINVVKEHVLEAIKERINDDEEEAFMVIDIEDITEKVVAWRKLLPRVEPFYAVKCNDDPQIISKFVSLGVGFDCASKKEVKQVLDLGAKTEDVVFANPCKAKSHIVYAQHVGVNQYTFDNSDELFKIKQLHPGARLLLRLLPDDSSAICQLGVKFGADIDIVPSLLQTAKDLGLNVVGVSYHVGSGCQSISAFSDGVTLARKAYDIAQSMGFSMNILDIGGGFPGDAVASWPQRSSHSSANMFPAIAQQLRTALDRHFPASSGVRIIAEPGRYMVHSACTLAVNVIARRRTYTSVVQQEKPNVPDVVTSDEIFITDSEDCSSQAESESKVEAIKYYVNDGVYGSFNNLIFDHAIVHGCPLKTAVSDPAEVEAEVKLFESSVWGPTCDGLDCIQKRTKLPLLDVGDWMYFPGMGAYTISAASTFNGFSLAQRVYV</sequence>
<dbReference type="InterPro" id="IPR000183">
    <property type="entry name" value="Orn/DAP/Arg_de-COase"/>
</dbReference>
<feature type="active site" description="Proton donor" evidence="5">
    <location>
        <position position="387"/>
    </location>
</feature>
<dbReference type="InterPro" id="IPR002433">
    <property type="entry name" value="Orn_de-COase"/>
</dbReference>
<dbReference type="PANTHER" id="PTHR11482:SF6">
    <property type="entry name" value="ORNITHINE DECARBOXYLASE 1-RELATED"/>
    <property type="match status" value="1"/>
</dbReference>
<name>A0A7S2S2J0_9STRA</name>
<dbReference type="FunFam" id="3.20.20.10:FF:000005">
    <property type="entry name" value="Ornithine decarboxylase"/>
    <property type="match status" value="1"/>
</dbReference>
<dbReference type="PANTHER" id="PTHR11482">
    <property type="entry name" value="ARGININE/DIAMINOPIMELATE/ORNITHINE DECARBOXYLASE"/>
    <property type="match status" value="1"/>
</dbReference>
<reference evidence="7" key="1">
    <citation type="submission" date="2021-01" db="EMBL/GenBank/DDBJ databases">
        <authorList>
            <person name="Corre E."/>
            <person name="Pelletier E."/>
            <person name="Niang G."/>
            <person name="Scheremetjew M."/>
            <person name="Finn R."/>
            <person name="Kale V."/>
            <person name="Holt S."/>
            <person name="Cochrane G."/>
            <person name="Meng A."/>
            <person name="Brown T."/>
            <person name="Cohen L."/>
        </authorList>
    </citation>
    <scope>NUCLEOTIDE SEQUENCE</scope>
    <source>
        <strain evidence="7">NY070348D</strain>
    </source>
</reference>
<dbReference type="SUPFAM" id="SSF51419">
    <property type="entry name" value="PLP-binding barrel"/>
    <property type="match status" value="1"/>
</dbReference>